<proteinExistence type="inferred from homology"/>
<evidence type="ECO:0000313" key="17">
    <source>
        <dbReference type="Proteomes" id="UP000215545"/>
    </source>
</evidence>
<dbReference type="PIRSF" id="PIRSF001220">
    <property type="entry name" value="L-ASNase_gatD"/>
    <property type="match status" value="1"/>
</dbReference>
<feature type="active site" evidence="9">
    <location>
        <position position="134"/>
    </location>
</feature>
<evidence type="ECO:0000256" key="1">
    <source>
        <dbReference type="ARBA" id="ARBA00010518"/>
    </source>
</evidence>
<comment type="similarity">
    <text evidence="1 10">Belongs to the asparaginase 1 family.</text>
</comment>
<dbReference type="GO" id="GO:0006528">
    <property type="term" value="P:asparagine metabolic process"/>
    <property type="evidence" value="ECO:0007669"/>
    <property type="project" value="InterPro"/>
</dbReference>
<dbReference type="STRING" id="1017273.SAMN05443094_11145"/>
<comment type="subunit">
    <text evidence="2">Homotetramer.</text>
</comment>
<accession>A0A1N7C3H2</accession>
<evidence type="ECO:0000256" key="3">
    <source>
        <dbReference type="ARBA" id="ARBA00012920"/>
    </source>
</evidence>
<dbReference type="InterPro" id="IPR040919">
    <property type="entry name" value="Asparaginase_C"/>
</dbReference>
<dbReference type="NCBIfam" id="TIGR00520">
    <property type="entry name" value="asnASE_II"/>
    <property type="match status" value="1"/>
</dbReference>
<dbReference type="AlphaFoldDB" id="A0A1N7C3H2"/>
<dbReference type="PROSITE" id="PS00144">
    <property type="entry name" value="ASN_GLN_ASE_1"/>
    <property type="match status" value="1"/>
</dbReference>
<dbReference type="EC" id="3.5.1.1" evidence="3"/>
<dbReference type="SUPFAM" id="SSF53774">
    <property type="entry name" value="Glutaminase/Asparaginase"/>
    <property type="match status" value="1"/>
</dbReference>
<dbReference type="PROSITE" id="PS00917">
    <property type="entry name" value="ASN_GLN_ASE_2"/>
    <property type="match status" value="1"/>
</dbReference>
<dbReference type="Pfam" id="PF17763">
    <property type="entry name" value="Asparaginase_C"/>
    <property type="match status" value="1"/>
</dbReference>
<dbReference type="InterPro" id="IPR020827">
    <property type="entry name" value="Asparaginase/glutaminase_AS1"/>
</dbReference>
<reference evidence="17" key="2">
    <citation type="submission" date="2017-03" db="EMBL/GenBank/DDBJ databases">
        <title>Bacillus sp. V-88(T) DSM27956, whole genome shotgun sequencing project.</title>
        <authorList>
            <person name="Dastager S.G."/>
            <person name="Neurgaonkar P.S."/>
            <person name="Dharne M.S."/>
        </authorList>
    </citation>
    <scope>NUCLEOTIDE SEQUENCE [LARGE SCALE GENOMIC DNA]</scope>
    <source>
        <strain evidence="17">DSM 25145</strain>
    </source>
</reference>
<evidence type="ECO:0000313" key="14">
    <source>
        <dbReference type="EMBL" id="OXS74220.1"/>
    </source>
</evidence>
<dbReference type="Gene3D" id="3.40.50.40">
    <property type="match status" value="1"/>
</dbReference>
<dbReference type="PANTHER" id="PTHR11707">
    <property type="entry name" value="L-ASPARAGINASE"/>
    <property type="match status" value="1"/>
</dbReference>
<dbReference type="InterPro" id="IPR006034">
    <property type="entry name" value="Asparaginase/glutaminase-like"/>
</dbReference>
<evidence type="ECO:0000256" key="6">
    <source>
        <dbReference type="PIRSR" id="PIRSR001220-1"/>
    </source>
</evidence>
<protein>
    <recommendedName>
        <fullName evidence="3">asparaginase</fullName>
        <ecNumber evidence="3">3.5.1.1</ecNumber>
    </recommendedName>
</protein>
<gene>
    <name evidence="14" type="ORF">B1B05_17245</name>
    <name evidence="15" type="ORF">SAMN05443094_11145</name>
</gene>
<evidence type="ECO:0000256" key="8">
    <source>
        <dbReference type="PROSITE-ProRule" id="PRU10099"/>
    </source>
</evidence>
<dbReference type="FunFam" id="3.40.50.1170:FF:000001">
    <property type="entry name" value="L-asparaginase 2"/>
    <property type="match status" value="1"/>
</dbReference>
<dbReference type="Proteomes" id="UP000186385">
    <property type="component" value="Unassembled WGS sequence"/>
</dbReference>
<dbReference type="InterPro" id="IPR037152">
    <property type="entry name" value="L-asparaginase_N_sf"/>
</dbReference>
<feature type="binding site" evidence="7">
    <location>
        <begin position="134"/>
        <end position="135"/>
    </location>
    <ligand>
        <name>substrate</name>
    </ligand>
</feature>
<name>A0A1N7C3H2_9BACI</name>
<dbReference type="Gene3D" id="3.40.50.1170">
    <property type="entry name" value="L-asparaginase, N-terminal domain"/>
    <property type="match status" value="1"/>
</dbReference>
<dbReference type="GO" id="GO:0004067">
    <property type="term" value="F:asparaginase activity"/>
    <property type="evidence" value="ECO:0007669"/>
    <property type="project" value="UniProtKB-UniRule"/>
</dbReference>
<dbReference type="OrthoDB" id="9788068at2"/>
<dbReference type="Pfam" id="PF00710">
    <property type="entry name" value="Asparaginase"/>
    <property type="match status" value="1"/>
</dbReference>
<dbReference type="EMBL" id="FTLX01000011">
    <property type="protein sequence ID" value="SIR57994.1"/>
    <property type="molecule type" value="Genomic_DNA"/>
</dbReference>
<dbReference type="EMBL" id="MWSK01000011">
    <property type="protein sequence ID" value="OXS74220.1"/>
    <property type="molecule type" value="Genomic_DNA"/>
</dbReference>
<evidence type="ECO:0000313" key="16">
    <source>
        <dbReference type="Proteomes" id="UP000186385"/>
    </source>
</evidence>
<dbReference type="Proteomes" id="UP000215545">
    <property type="component" value="Unassembled WGS sequence"/>
</dbReference>
<feature type="signal peptide" evidence="11">
    <location>
        <begin position="1"/>
        <end position="26"/>
    </location>
</feature>
<dbReference type="InterPro" id="IPR027475">
    <property type="entry name" value="Asparaginase/glutaminase_AS2"/>
</dbReference>
<feature type="chain" id="PRO_5009940719" description="asparaginase" evidence="11">
    <location>
        <begin position="27"/>
        <end position="369"/>
    </location>
</feature>
<feature type="active site" description="O-isoaspartyl threonine intermediate" evidence="6">
    <location>
        <position position="54"/>
    </location>
</feature>
<dbReference type="CDD" id="cd08964">
    <property type="entry name" value="L-asparaginase_II"/>
    <property type="match status" value="1"/>
</dbReference>
<dbReference type="InterPro" id="IPR027474">
    <property type="entry name" value="L-asparaginase_N"/>
</dbReference>
<dbReference type="SMART" id="SM00870">
    <property type="entry name" value="Asparaginase"/>
    <property type="match status" value="1"/>
</dbReference>
<evidence type="ECO:0000313" key="15">
    <source>
        <dbReference type="EMBL" id="SIR57994.1"/>
    </source>
</evidence>
<keyword evidence="17" id="KW-1185">Reference proteome</keyword>
<dbReference type="PRINTS" id="PR00139">
    <property type="entry name" value="ASNGLNASE"/>
</dbReference>
<sequence length="369" mass="38659">MKWKKIMGVSALSLSLLIPGVGGAYANTPVQVASTVKSAETDLPNVKILATGGTIAGSSASNTDTTDYNAGQLGVETLIKAVPEMTKVADVSGEQVVNVGSPEINNEILLKLGKRINTLLASKDVDGIVVTHGTDTLEETAYFLNLVVRSTKPVVVVGAMRPATAISADGPMNLYNAVKLAANPAAKKKGVMVSFNDRIGAARYITKTHTTAVDTFKSVEQGYLGAFAGETPYFSSVSNKKHTSQTVFDISKIEKLPQVDILYSHQNDGGYLYDAAVDAGADGIVVAGSGNGSMSKASMEGAKAAVSEGTAVVRSTRVGSGVVTHKASDDTDGLVSADSLNPQKARILLMLSLTKTKDPKKIQHYFNNY</sequence>
<dbReference type="PROSITE" id="PS51732">
    <property type="entry name" value="ASN_GLN_ASE_3"/>
    <property type="match status" value="1"/>
</dbReference>
<reference evidence="15 16" key="1">
    <citation type="submission" date="2017-01" db="EMBL/GenBank/DDBJ databases">
        <authorList>
            <person name="Mah S.A."/>
            <person name="Swanson W.J."/>
            <person name="Moy G.W."/>
            <person name="Vacquier V.D."/>
        </authorList>
    </citation>
    <scope>NUCLEOTIDE SEQUENCE [LARGE SCALE GENOMIC DNA]</scope>
    <source>
        <strain evidence="15 16">NIO-1016</strain>
    </source>
</reference>
<reference evidence="14" key="3">
    <citation type="submission" date="2017-03" db="EMBL/GenBank/DDBJ databases">
        <authorList>
            <person name="Dastager S.G."/>
            <person name="Neurgaonkar P.S."/>
            <person name="Dharne M.S."/>
        </authorList>
    </citation>
    <scope>NUCLEOTIDE SEQUENCE</scope>
    <source>
        <strain evidence="14">DSM 25145</strain>
    </source>
</reference>
<evidence type="ECO:0000256" key="10">
    <source>
        <dbReference type="RuleBase" id="RU004456"/>
    </source>
</evidence>
<evidence type="ECO:0000256" key="9">
    <source>
        <dbReference type="PROSITE-ProRule" id="PRU10100"/>
    </source>
</evidence>
<evidence type="ECO:0000259" key="13">
    <source>
        <dbReference type="Pfam" id="PF17763"/>
    </source>
</evidence>
<feature type="active site" evidence="8">
    <location>
        <position position="54"/>
    </location>
</feature>
<organism evidence="15 16">
    <name type="scientific">Domibacillus enclensis</name>
    <dbReference type="NCBI Taxonomy" id="1017273"/>
    <lineage>
        <taxon>Bacteria</taxon>
        <taxon>Bacillati</taxon>
        <taxon>Bacillota</taxon>
        <taxon>Bacilli</taxon>
        <taxon>Bacillales</taxon>
        <taxon>Bacillaceae</taxon>
        <taxon>Domibacillus</taxon>
    </lineage>
</organism>
<evidence type="ECO:0000259" key="12">
    <source>
        <dbReference type="Pfam" id="PF00710"/>
    </source>
</evidence>
<dbReference type="RefSeq" id="WP_045850751.1">
    <property type="nucleotide sequence ID" value="NZ_FTLX01000011.1"/>
</dbReference>
<evidence type="ECO:0000256" key="4">
    <source>
        <dbReference type="ARBA" id="ARBA00022801"/>
    </source>
</evidence>
<feature type="domain" description="Asparaginase/glutaminase C-terminal" evidence="13">
    <location>
        <begin position="258"/>
        <end position="366"/>
    </location>
</feature>
<dbReference type="InterPro" id="IPR027473">
    <property type="entry name" value="L-asparaginase_C"/>
</dbReference>
<keyword evidence="11" id="KW-0732">Signal</keyword>
<dbReference type="PIRSF" id="PIRSF500176">
    <property type="entry name" value="L_ASNase"/>
    <property type="match status" value="1"/>
</dbReference>
<dbReference type="InterPro" id="IPR004550">
    <property type="entry name" value="AsnASE_II"/>
</dbReference>
<evidence type="ECO:0000256" key="2">
    <source>
        <dbReference type="ARBA" id="ARBA00011881"/>
    </source>
</evidence>
<dbReference type="PANTHER" id="PTHR11707:SF28">
    <property type="entry name" value="60 KDA LYSOPHOSPHOLIPASE"/>
    <property type="match status" value="1"/>
</dbReference>
<keyword evidence="4" id="KW-0378">Hydrolase</keyword>
<evidence type="ECO:0000256" key="7">
    <source>
        <dbReference type="PIRSR" id="PIRSR001220-2"/>
    </source>
</evidence>
<feature type="domain" description="L-asparaginase N-terminal" evidence="12">
    <location>
        <begin position="45"/>
        <end position="232"/>
    </location>
</feature>
<comment type="catalytic activity">
    <reaction evidence="5">
        <text>L-asparagine + H2O = L-aspartate + NH4(+)</text>
        <dbReference type="Rhea" id="RHEA:21016"/>
        <dbReference type="ChEBI" id="CHEBI:15377"/>
        <dbReference type="ChEBI" id="CHEBI:28938"/>
        <dbReference type="ChEBI" id="CHEBI:29991"/>
        <dbReference type="ChEBI" id="CHEBI:58048"/>
        <dbReference type="EC" id="3.5.1.1"/>
    </reaction>
</comment>
<evidence type="ECO:0000256" key="5">
    <source>
        <dbReference type="ARBA" id="ARBA00049366"/>
    </source>
</evidence>
<evidence type="ECO:0000256" key="11">
    <source>
        <dbReference type="SAM" id="SignalP"/>
    </source>
</evidence>
<feature type="binding site" evidence="7">
    <location>
        <position position="101"/>
    </location>
    <ligand>
        <name>substrate</name>
    </ligand>
</feature>
<dbReference type="InterPro" id="IPR036152">
    <property type="entry name" value="Asp/glu_Ase-like_sf"/>
</dbReference>